<dbReference type="AlphaFoldDB" id="A0A419S777"/>
<proteinExistence type="predicted"/>
<dbReference type="Proteomes" id="UP000283433">
    <property type="component" value="Unassembled WGS sequence"/>
</dbReference>
<dbReference type="EMBL" id="MBTA01000012">
    <property type="protein sequence ID" value="RKD17089.1"/>
    <property type="molecule type" value="Genomic_DNA"/>
</dbReference>
<organism evidence="2 3">
    <name type="scientific">Pelobium manganitolerans</name>
    <dbReference type="NCBI Taxonomy" id="1842495"/>
    <lineage>
        <taxon>Bacteria</taxon>
        <taxon>Pseudomonadati</taxon>
        <taxon>Bacteroidota</taxon>
        <taxon>Sphingobacteriia</taxon>
        <taxon>Sphingobacteriales</taxon>
        <taxon>Sphingobacteriaceae</taxon>
        <taxon>Pelobium</taxon>
    </lineage>
</organism>
<evidence type="ECO:0000313" key="2">
    <source>
        <dbReference type="EMBL" id="RKD17089.1"/>
    </source>
</evidence>
<comment type="caution">
    <text evidence="2">The sequence shown here is derived from an EMBL/GenBank/DDBJ whole genome shotgun (WGS) entry which is preliminary data.</text>
</comment>
<evidence type="ECO:0000256" key="1">
    <source>
        <dbReference type="SAM" id="SignalP"/>
    </source>
</evidence>
<accession>A0A419S777</accession>
<dbReference type="PROSITE" id="PS51257">
    <property type="entry name" value="PROKAR_LIPOPROTEIN"/>
    <property type="match status" value="1"/>
</dbReference>
<keyword evidence="1" id="KW-0732">Signal</keyword>
<reference evidence="2 3" key="1">
    <citation type="submission" date="2016-07" db="EMBL/GenBank/DDBJ databases">
        <title>Genome of Pelobium manganitolerans.</title>
        <authorList>
            <person name="Wu S."/>
            <person name="Wang G."/>
        </authorList>
    </citation>
    <scope>NUCLEOTIDE SEQUENCE [LARGE SCALE GENOMIC DNA]</scope>
    <source>
        <strain evidence="2 3">YS-25</strain>
    </source>
</reference>
<protein>
    <submittedName>
        <fullName evidence="2">Uncharacterized protein</fullName>
    </submittedName>
</protein>
<feature type="signal peptide" evidence="1">
    <location>
        <begin position="1"/>
        <end position="20"/>
    </location>
</feature>
<dbReference type="OrthoDB" id="1489643at2"/>
<sequence length="379" mass="43793">MKIYRILVFFSAILILQACSSGKKSLQSGNYDQAVYTAINRLKSNPTKSKALETLKKGYDFALKRHLNRIADAKLSDDVFKWEQVLAEYRSINNLANAIGDCPACLALIPNPEKYIEEQNDAKYFAALARYNEGLRLLELKNRADARDAYYHFETADQLVPGFKDAKLKMDDAYWAAVIRVRVEPVQVNSRLYKLSNEYFQNKIDEYLKNYEAKSFVRFYSPAEARMAKVKFDQVLQLSFDDFLVGQTYVKERIEDIKKDNVKIGETRDSVRKAIYGTVTGKLTTFEKTITSTGLLDFRVIDLASNKVIRQDKLPGTYVWTDTWGAYRGDERALTENDKILLSRRESRPPSPQDLFLAFTKPIYDQLVQRIHSFYRAYN</sequence>
<evidence type="ECO:0000313" key="3">
    <source>
        <dbReference type="Proteomes" id="UP000283433"/>
    </source>
</evidence>
<feature type="chain" id="PRO_5019579441" evidence="1">
    <location>
        <begin position="21"/>
        <end position="379"/>
    </location>
</feature>
<keyword evidence="3" id="KW-1185">Reference proteome</keyword>
<dbReference type="RefSeq" id="WP_120181284.1">
    <property type="nucleotide sequence ID" value="NZ_CBINCU010000002.1"/>
</dbReference>
<name>A0A419S777_9SPHI</name>
<gene>
    <name evidence="2" type="ORF">BCY91_02775</name>
</gene>